<dbReference type="AlphaFoldDB" id="A0A5B7HVH5"/>
<name>A0A5B7HVH5_PORTR</name>
<gene>
    <name evidence="1" type="ORF">E2C01_067030</name>
</gene>
<reference evidence="1 2" key="1">
    <citation type="submission" date="2019-05" db="EMBL/GenBank/DDBJ databases">
        <title>Another draft genome of Portunus trituberculatus and its Hox gene families provides insights of decapod evolution.</title>
        <authorList>
            <person name="Jeong J.-H."/>
            <person name="Song I."/>
            <person name="Kim S."/>
            <person name="Choi T."/>
            <person name="Kim D."/>
            <person name="Ryu S."/>
            <person name="Kim W."/>
        </authorList>
    </citation>
    <scope>NUCLEOTIDE SEQUENCE [LARGE SCALE GENOMIC DNA]</scope>
    <source>
        <tissue evidence="1">Muscle</tissue>
    </source>
</reference>
<evidence type="ECO:0000313" key="1">
    <source>
        <dbReference type="EMBL" id="MPC72718.1"/>
    </source>
</evidence>
<dbReference type="EMBL" id="VSRR010035273">
    <property type="protein sequence ID" value="MPC72718.1"/>
    <property type="molecule type" value="Genomic_DNA"/>
</dbReference>
<protein>
    <submittedName>
        <fullName evidence="1">Uncharacterized protein</fullName>
    </submittedName>
</protein>
<proteinExistence type="predicted"/>
<dbReference type="Proteomes" id="UP000324222">
    <property type="component" value="Unassembled WGS sequence"/>
</dbReference>
<accession>A0A5B7HVH5</accession>
<organism evidence="1 2">
    <name type="scientific">Portunus trituberculatus</name>
    <name type="common">Swimming crab</name>
    <name type="synonym">Neptunus trituberculatus</name>
    <dbReference type="NCBI Taxonomy" id="210409"/>
    <lineage>
        <taxon>Eukaryota</taxon>
        <taxon>Metazoa</taxon>
        <taxon>Ecdysozoa</taxon>
        <taxon>Arthropoda</taxon>
        <taxon>Crustacea</taxon>
        <taxon>Multicrustacea</taxon>
        <taxon>Malacostraca</taxon>
        <taxon>Eumalacostraca</taxon>
        <taxon>Eucarida</taxon>
        <taxon>Decapoda</taxon>
        <taxon>Pleocyemata</taxon>
        <taxon>Brachyura</taxon>
        <taxon>Eubrachyura</taxon>
        <taxon>Portunoidea</taxon>
        <taxon>Portunidae</taxon>
        <taxon>Portuninae</taxon>
        <taxon>Portunus</taxon>
    </lineage>
</organism>
<keyword evidence="2" id="KW-1185">Reference proteome</keyword>
<comment type="caution">
    <text evidence="1">The sequence shown here is derived from an EMBL/GenBank/DDBJ whole genome shotgun (WGS) entry which is preliminary data.</text>
</comment>
<evidence type="ECO:0000313" key="2">
    <source>
        <dbReference type="Proteomes" id="UP000324222"/>
    </source>
</evidence>
<sequence length="76" mass="8364">MKLNDGGEEKAHIVAISHTGPRGCVFEVFNLTSPHLTLPHLTSPHLTSPHLTSRHLTLLYQTPALLILSDLSLPYN</sequence>